<dbReference type="PANTHER" id="PTHR30246">
    <property type="entry name" value="2-KETO-3-DEOXY-6-PHOSPHOGLUCONATE ALDOLASE"/>
    <property type="match status" value="1"/>
</dbReference>
<name>A0A810Q2E9_9FIRM</name>
<evidence type="ECO:0000256" key="6">
    <source>
        <dbReference type="ARBA" id="ARBA00023239"/>
    </source>
</evidence>
<evidence type="ECO:0000313" key="11">
    <source>
        <dbReference type="Proteomes" id="UP000681035"/>
    </source>
</evidence>
<dbReference type="CDD" id="cd00452">
    <property type="entry name" value="KDPG_aldolase"/>
    <property type="match status" value="1"/>
</dbReference>
<dbReference type="NCBIfam" id="NF004325">
    <property type="entry name" value="PRK05718.1"/>
    <property type="match status" value="1"/>
</dbReference>
<dbReference type="NCBIfam" id="TIGR01182">
    <property type="entry name" value="eda"/>
    <property type="match status" value="1"/>
</dbReference>
<evidence type="ECO:0000259" key="9">
    <source>
        <dbReference type="PROSITE" id="PS51819"/>
    </source>
</evidence>
<dbReference type="EC" id="4.1.2.14" evidence="5"/>
<feature type="domain" description="VOC" evidence="9">
    <location>
        <begin position="211"/>
        <end position="320"/>
    </location>
</feature>
<reference evidence="10" key="1">
    <citation type="submission" date="2020-09" db="EMBL/GenBank/DDBJ databases">
        <title>New species isolated from human feces.</title>
        <authorList>
            <person name="Kitahara M."/>
            <person name="Shigeno Y."/>
            <person name="Shime M."/>
            <person name="Matsumoto Y."/>
            <person name="Nakamura S."/>
            <person name="Motooka D."/>
            <person name="Fukuoka S."/>
            <person name="Nishikawa H."/>
            <person name="Benno Y."/>
        </authorList>
    </citation>
    <scope>NUCLEOTIDE SEQUENCE</scope>
    <source>
        <strain evidence="10">MM50</strain>
    </source>
</reference>
<dbReference type="InterPro" id="IPR013785">
    <property type="entry name" value="Aldolase_TIM"/>
</dbReference>
<dbReference type="PANTHER" id="PTHR30246:SF1">
    <property type="entry name" value="2-DEHYDRO-3-DEOXY-6-PHOSPHOGALACTONATE ALDOLASE-RELATED"/>
    <property type="match status" value="1"/>
</dbReference>
<comment type="catalytic activity">
    <reaction evidence="1">
        <text>2-dehydro-3-deoxy-6-phospho-D-gluconate = D-glyceraldehyde 3-phosphate + pyruvate</text>
        <dbReference type="Rhea" id="RHEA:17089"/>
        <dbReference type="ChEBI" id="CHEBI:15361"/>
        <dbReference type="ChEBI" id="CHEBI:57569"/>
        <dbReference type="ChEBI" id="CHEBI:59776"/>
        <dbReference type="EC" id="4.1.2.14"/>
    </reaction>
</comment>
<dbReference type="InterPro" id="IPR031338">
    <property type="entry name" value="KDPG/KHG_AS_2"/>
</dbReference>
<gene>
    <name evidence="10" type="ORF">MM50RIKEN_01900</name>
</gene>
<evidence type="ECO:0000313" key="10">
    <source>
        <dbReference type="EMBL" id="BCK80427.1"/>
    </source>
</evidence>
<dbReference type="PROSITE" id="PS51819">
    <property type="entry name" value="VOC"/>
    <property type="match status" value="1"/>
</dbReference>
<organism evidence="10 11">
    <name type="scientific">Vescimonas coprocola</name>
    <dbReference type="NCBI Taxonomy" id="2714355"/>
    <lineage>
        <taxon>Bacteria</taxon>
        <taxon>Bacillati</taxon>
        <taxon>Bacillota</taxon>
        <taxon>Clostridia</taxon>
        <taxon>Eubacteriales</taxon>
        <taxon>Oscillospiraceae</taxon>
        <taxon>Vescimonas</taxon>
    </lineage>
</organism>
<comment type="pathway">
    <text evidence="2">Carbohydrate acid metabolism; 2-dehydro-3-deoxy-D-gluconate degradation; D-glyceraldehyde 3-phosphate and pyruvate from 2-dehydro-3-deoxy-D-gluconate: step 2/2.</text>
</comment>
<dbReference type="EMBL" id="AP023418">
    <property type="protein sequence ID" value="BCK80427.1"/>
    <property type="molecule type" value="Genomic_DNA"/>
</dbReference>
<keyword evidence="7" id="KW-0704">Schiff base</keyword>
<dbReference type="RefSeq" id="WP_213541383.1">
    <property type="nucleotide sequence ID" value="NZ_AP023418.1"/>
</dbReference>
<keyword evidence="6" id="KW-0456">Lyase</keyword>
<dbReference type="KEGG" id="vcop:MM50RIKEN_01900"/>
<dbReference type="PROSITE" id="PS00160">
    <property type="entry name" value="ALDOLASE_KDPG_KHG_2"/>
    <property type="match status" value="1"/>
</dbReference>
<evidence type="ECO:0000256" key="3">
    <source>
        <dbReference type="ARBA" id="ARBA00006906"/>
    </source>
</evidence>
<keyword evidence="8" id="KW-0119">Carbohydrate metabolism</keyword>
<dbReference type="GO" id="GO:0008675">
    <property type="term" value="F:2-dehydro-3-deoxy-phosphogluconate aldolase activity"/>
    <property type="evidence" value="ECO:0007669"/>
    <property type="project" value="UniProtKB-EC"/>
</dbReference>
<accession>A0A810Q2E9</accession>
<protein>
    <recommendedName>
        <fullName evidence="5">2-dehydro-3-deoxy-phosphogluconate aldolase</fullName>
        <ecNumber evidence="5">4.1.2.14</ecNumber>
    </recommendedName>
</protein>
<dbReference type="InterPro" id="IPR031337">
    <property type="entry name" value="KDPG/KHG_AS_1"/>
</dbReference>
<evidence type="ECO:0000256" key="4">
    <source>
        <dbReference type="ARBA" id="ARBA00011233"/>
    </source>
</evidence>
<dbReference type="Proteomes" id="UP000681035">
    <property type="component" value="Chromosome"/>
</dbReference>
<comment type="subunit">
    <text evidence="4">Homotrimer.</text>
</comment>
<evidence type="ECO:0000256" key="1">
    <source>
        <dbReference type="ARBA" id="ARBA00000654"/>
    </source>
</evidence>
<dbReference type="SUPFAM" id="SSF51569">
    <property type="entry name" value="Aldolase"/>
    <property type="match status" value="1"/>
</dbReference>
<dbReference type="SUPFAM" id="SSF54593">
    <property type="entry name" value="Glyoxalase/Bleomycin resistance protein/Dihydroxybiphenyl dioxygenase"/>
    <property type="match status" value="1"/>
</dbReference>
<dbReference type="PROSITE" id="PS00159">
    <property type="entry name" value="ALDOLASE_KDPG_KHG_1"/>
    <property type="match status" value="1"/>
</dbReference>
<dbReference type="InterPro" id="IPR000887">
    <property type="entry name" value="Aldlse_KDPG_KHG"/>
</dbReference>
<dbReference type="AlphaFoldDB" id="A0A810Q2E9"/>
<dbReference type="InterPro" id="IPR029068">
    <property type="entry name" value="Glyas_Bleomycin-R_OHBP_Dase"/>
</dbReference>
<sequence length="320" mass="34142">MHPVLKQISDIGIVPVIAIDDAEKAVPLAKALAAGGLPVAEVTFRTAAGEAAIRAISREVPEMLVGAGTVLTHDQLDRALDAGARFIVSPGFNPDMVRYGLSKGALMVPGTATPGEMEQAMALGLEVVKFFPAEQNGGVAKLKALAGPYKTLKWMPTGGVNAKNLADYLVFDQIVACGGTWMVKKDLIQQENWAEITRLSREAVRTMLGFSLDHVGINCGSEAEADRLARTLCDMFGFAYQMGNSSVQALHAVECTKTPGRGTHGHIAIATSNVDRAVYHLGLYGVHCLPETRKTDAKGNTKAIYIDGEFGGFAIHLVRR</sequence>
<dbReference type="InterPro" id="IPR037523">
    <property type="entry name" value="VOC_core"/>
</dbReference>
<proteinExistence type="inferred from homology"/>
<dbReference type="Gene3D" id="3.20.20.70">
    <property type="entry name" value="Aldolase class I"/>
    <property type="match status" value="1"/>
</dbReference>
<keyword evidence="11" id="KW-1185">Reference proteome</keyword>
<evidence type="ECO:0000256" key="8">
    <source>
        <dbReference type="ARBA" id="ARBA00023277"/>
    </source>
</evidence>
<evidence type="ECO:0000256" key="7">
    <source>
        <dbReference type="ARBA" id="ARBA00023270"/>
    </source>
</evidence>
<evidence type="ECO:0000256" key="2">
    <source>
        <dbReference type="ARBA" id="ARBA00004736"/>
    </source>
</evidence>
<dbReference type="Pfam" id="PF01081">
    <property type="entry name" value="Aldolase"/>
    <property type="match status" value="1"/>
</dbReference>
<evidence type="ECO:0000256" key="5">
    <source>
        <dbReference type="ARBA" id="ARBA00013063"/>
    </source>
</evidence>
<comment type="similarity">
    <text evidence="3">Belongs to the KHG/KDPG aldolase family.</text>
</comment>